<name>A0A9D1GEH2_9BACT</name>
<proteinExistence type="predicted"/>
<dbReference type="Proteomes" id="UP000886722">
    <property type="component" value="Unassembled WGS sequence"/>
</dbReference>
<dbReference type="InterPro" id="IPR036388">
    <property type="entry name" value="WH-like_DNA-bd_sf"/>
</dbReference>
<dbReference type="CDD" id="cd07377">
    <property type="entry name" value="WHTH_GntR"/>
    <property type="match status" value="1"/>
</dbReference>
<dbReference type="AlphaFoldDB" id="A0A9D1GEH2"/>
<dbReference type="Pfam" id="PF07729">
    <property type="entry name" value="FCD"/>
    <property type="match status" value="1"/>
</dbReference>
<keyword evidence="3" id="KW-0804">Transcription</keyword>
<dbReference type="GO" id="GO:0003677">
    <property type="term" value="F:DNA binding"/>
    <property type="evidence" value="ECO:0007669"/>
    <property type="project" value="UniProtKB-KW"/>
</dbReference>
<gene>
    <name evidence="5" type="ORF">IAD06_06305</name>
</gene>
<dbReference type="SUPFAM" id="SSF46785">
    <property type="entry name" value="Winged helix' DNA-binding domain"/>
    <property type="match status" value="1"/>
</dbReference>
<dbReference type="InterPro" id="IPR000524">
    <property type="entry name" value="Tscrpt_reg_HTH_GntR"/>
</dbReference>
<evidence type="ECO:0000259" key="4">
    <source>
        <dbReference type="PROSITE" id="PS50949"/>
    </source>
</evidence>
<dbReference type="EMBL" id="DVKT01000047">
    <property type="protein sequence ID" value="HIT39632.1"/>
    <property type="molecule type" value="Genomic_DNA"/>
</dbReference>
<evidence type="ECO:0000256" key="2">
    <source>
        <dbReference type="ARBA" id="ARBA00023125"/>
    </source>
</evidence>
<keyword evidence="2" id="KW-0238">DNA-binding</keyword>
<feature type="domain" description="HTH gntR-type" evidence="4">
    <location>
        <begin position="10"/>
        <end position="78"/>
    </location>
</feature>
<dbReference type="PROSITE" id="PS50949">
    <property type="entry name" value="HTH_GNTR"/>
    <property type="match status" value="1"/>
</dbReference>
<dbReference type="InterPro" id="IPR011711">
    <property type="entry name" value="GntR_C"/>
</dbReference>
<reference evidence="5" key="2">
    <citation type="journal article" date="2021" name="PeerJ">
        <title>Extensive microbial diversity within the chicken gut microbiome revealed by metagenomics and culture.</title>
        <authorList>
            <person name="Gilroy R."/>
            <person name="Ravi A."/>
            <person name="Getino M."/>
            <person name="Pursley I."/>
            <person name="Horton D.L."/>
            <person name="Alikhan N.F."/>
            <person name="Baker D."/>
            <person name="Gharbi K."/>
            <person name="Hall N."/>
            <person name="Watson M."/>
            <person name="Adriaenssens E.M."/>
            <person name="Foster-Nyarko E."/>
            <person name="Jarju S."/>
            <person name="Secka A."/>
            <person name="Antonio M."/>
            <person name="Oren A."/>
            <person name="Chaudhuri R.R."/>
            <person name="La Ragione R."/>
            <person name="Hildebrand F."/>
            <person name="Pallen M.J."/>
        </authorList>
    </citation>
    <scope>NUCLEOTIDE SEQUENCE</scope>
    <source>
        <strain evidence="5">21143</strain>
    </source>
</reference>
<dbReference type="Pfam" id="PF00392">
    <property type="entry name" value="GntR"/>
    <property type="match status" value="1"/>
</dbReference>
<dbReference type="InterPro" id="IPR036390">
    <property type="entry name" value="WH_DNA-bd_sf"/>
</dbReference>
<accession>A0A9D1GEH2</accession>
<dbReference type="Gene3D" id="1.10.10.10">
    <property type="entry name" value="Winged helix-like DNA-binding domain superfamily/Winged helix DNA-binding domain"/>
    <property type="match status" value="1"/>
</dbReference>
<dbReference type="GO" id="GO:0003700">
    <property type="term" value="F:DNA-binding transcription factor activity"/>
    <property type="evidence" value="ECO:0007669"/>
    <property type="project" value="InterPro"/>
</dbReference>
<comment type="caution">
    <text evidence="5">The sequence shown here is derived from an EMBL/GenBank/DDBJ whole genome shotgun (WGS) entry which is preliminary data.</text>
</comment>
<dbReference type="SUPFAM" id="SSF48008">
    <property type="entry name" value="GntR ligand-binding domain-like"/>
    <property type="match status" value="1"/>
</dbReference>
<evidence type="ECO:0000313" key="5">
    <source>
        <dbReference type="EMBL" id="HIT39632.1"/>
    </source>
</evidence>
<evidence type="ECO:0000313" key="6">
    <source>
        <dbReference type="Proteomes" id="UP000886722"/>
    </source>
</evidence>
<keyword evidence="1" id="KW-0805">Transcription regulation</keyword>
<protein>
    <submittedName>
        <fullName evidence="5">FadR family transcriptional regulator</fullName>
    </submittedName>
</protein>
<dbReference type="SMART" id="SM00895">
    <property type="entry name" value="FCD"/>
    <property type="match status" value="1"/>
</dbReference>
<evidence type="ECO:0000256" key="3">
    <source>
        <dbReference type="ARBA" id="ARBA00023163"/>
    </source>
</evidence>
<dbReference type="SMART" id="SM00345">
    <property type="entry name" value="HTH_GNTR"/>
    <property type="match status" value="1"/>
</dbReference>
<dbReference type="PANTHER" id="PTHR43537">
    <property type="entry name" value="TRANSCRIPTIONAL REGULATOR, GNTR FAMILY"/>
    <property type="match status" value="1"/>
</dbReference>
<dbReference type="PANTHER" id="PTHR43537:SF47">
    <property type="entry name" value="REGULATORY PROTEIN GNTR HTH"/>
    <property type="match status" value="1"/>
</dbReference>
<dbReference type="PRINTS" id="PR00035">
    <property type="entry name" value="HTHGNTR"/>
</dbReference>
<sequence>MDIKTSIRRKSLAEEVAELIKKQISEGKLAKGDKLPAEPELMRLFGVGRSTVREAIKMLVNMGYLSVQQGRGTFVENVTETNELFHQRLKRADIQELREVRDIMEAPIARLATQRRTKADLESMKRYVYERGESAKCGDIEKCIAADICFHKAVARATHNEILSELYDGMTIHLASGYEYIYEDTLHLMASQSLHERLVQYIEDGNIEEAVRSAKLLWNNVMEKDTDE</sequence>
<dbReference type="Gene3D" id="1.20.120.530">
    <property type="entry name" value="GntR ligand-binding domain-like"/>
    <property type="match status" value="1"/>
</dbReference>
<reference evidence="5" key="1">
    <citation type="submission" date="2020-10" db="EMBL/GenBank/DDBJ databases">
        <authorList>
            <person name="Gilroy R."/>
        </authorList>
    </citation>
    <scope>NUCLEOTIDE SEQUENCE</scope>
    <source>
        <strain evidence="5">21143</strain>
    </source>
</reference>
<evidence type="ECO:0000256" key="1">
    <source>
        <dbReference type="ARBA" id="ARBA00023015"/>
    </source>
</evidence>
<dbReference type="InterPro" id="IPR008920">
    <property type="entry name" value="TF_FadR/GntR_C"/>
</dbReference>
<organism evidence="5 6">
    <name type="scientific">Candidatus Caccoplasma intestinavium</name>
    <dbReference type="NCBI Taxonomy" id="2840716"/>
    <lineage>
        <taxon>Bacteria</taxon>
        <taxon>Pseudomonadati</taxon>
        <taxon>Bacteroidota</taxon>
        <taxon>Bacteroidia</taxon>
        <taxon>Bacteroidales</taxon>
        <taxon>Bacteroidaceae</taxon>
        <taxon>Bacteroidaceae incertae sedis</taxon>
        <taxon>Candidatus Caccoplasma</taxon>
    </lineage>
</organism>